<dbReference type="NCBIfam" id="NF041216">
    <property type="entry name" value="CU044_2847_fam"/>
    <property type="match status" value="1"/>
</dbReference>
<dbReference type="RefSeq" id="WP_358290252.1">
    <property type="nucleotide sequence ID" value="NZ_JBEYGJ010000042.1"/>
</dbReference>
<accession>A0ABW6LQF9</accession>
<feature type="region of interest" description="Disordered" evidence="1">
    <location>
        <begin position="100"/>
        <end position="123"/>
    </location>
</feature>
<evidence type="ECO:0000259" key="2">
    <source>
        <dbReference type="Pfam" id="PF19493"/>
    </source>
</evidence>
<reference evidence="3 4" key="1">
    <citation type="submission" date="2024-10" db="EMBL/GenBank/DDBJ databases">
        <title>The Natural Products Discovery Center: Release of the First 8490 Sequenced Strains for Exploring Actinobacteria Biosynthetic Diversity.</title>
        <authorList>
            <person name="Kalkreuter E."/>
            <person name="Kautsar S.A."/>
            <person name="Yang D."/>
            <person name="Bader C.D."/>
            <person name="Teijaro C.N."/>
            <person name="Fluegel L."/>
            <person name="Davis C.M."/>
            <person name="Simpson J.R."/>
            <person name="Lauterbach L."/>
            <person name="Steele A.D."/>
            <person name="Gui C."/>
            <person name="Meng S."/>
            <person name="Li G."/>
            <person name="Viehrig K."/>
            <person name="Ye F."/>
            <person name="Su P."/>
            <person name="Kiefer A.F."/>
            <person name="Nichols A."/>
            <person name="Cepeda A.J."/>
            <person name="Yan W."/>
            <person name="Fan B."/>
            <person name="Jiang Y."/>
            <person name="Adhikari A."/>
            <person name="Zheng C.-J."/>
            <person name="Schuster L."/>
            <person name="Cowan T.M."/>
            <person name="Smanski M.J."/>
            <person name="Chevrette M.G."/>
            <person name="De Carvalho L.P.S."/>
            <person name="Shen B."/>
        </authorList>
    </citation>
    <scope>NUCLEOTIDE SEQUENCE [LARGE SCALE GENOMIC DNA]</scope>
    <source>
        <strain evidence="3 4">NPDC007066</strain>
    </source>
</reference>
<name>A0ABW6LQF9_9ACTN</name>
<dbReference type="InterPro" id="IPR045794">
    <property type="entry name" value="Trypco1"/>
</dbReference>
<feature type="domain" description="Trypsin-co-occurring" evidence="2">
    <location>
        <begin position="9"/>
        <end position="102"/>
    </location>
</feature>
<proteinExistence type="predicted"/>
<dbReference type="EMBL" id="JBIAFP010000028">
    <property type="protein sequence ID" value="MFE9229822.1"/>
    <property type="molecule type" value="Genomic_DNA"/>
</dbReference>
<evidence type="ECO:0000313" key="4">
    <source>
        <dbReference type="Proteomes" id="UP001601288"/>
    </source>
</evidence>
<dbReference type="Pfam" id="PF19493">
    <property type="entry name" value="Trypco1"/>
    <property type="match status" value="1"/>
</dbReference>
<feature type="compositionally biased region" description="Low complexity" evidence="1">
    <location>
        <begin position="105"/>
        <end position="123"/>
    </location>
</feature>
<protein>
    <submittedName>
        <fullName evidence="3">CU044_2847 family protein</fullName>
    </submittedName>
</protein>
<evidence type="ECO:0000256" key="1">
    <source>
        <dbReference type="SAM" id="MobiDB-lite"/>
    </source>
</evidence>
<gene>
    <name evidence="3" type="ORF">ACFYM3_35585</name>
</gene>
<organism evidence="3 4">
    <name type="scientific">Streptomyces massasporeus</name>
    <dbReference type="NCBI Taxonomy" id="67324"/>
    <lineage>
        <taxon>Bacteria</taxon>
        <taxon>Bacillati</taxon>
        <taxon>Actinomycetota</taxon>
        <taxon>Actinomycetes</taxon>
        <taxon>Kitasatosporales</taxon>
        <taxon>Streptomycetaceae</taxon>
        <taxon>Streptomyces</taxon>
    </lineage>
</organism>
<sequence length="123" mass="13029">MTELVRFEGPDGTSLIAEVDDDAPGMERISRTSDAVADARRRLDDAFAVARPAIRTVVETVGELAPDEWEIDFGIKLNVESGVVVARTAAEGHFTIKLRWSRTTPEPGAASASEGASGDDGSA</sequence>
<evidence type="ECO:0000313" key="3">
    <source>
        <dbReference type="EMBL" id="MFE9229822.1"/>
    </source>
</evidence>
<dbReference type="Proteomes" id="UP001601288">
    <property type="component" value="Unassembled WGS sequence"/>
</dbReference>
<keyword evidence="4" id="KW-1185">Reference proteome</keyword>
<comment type="caution">
    <text evidence="3">The sequence shown here is derived from an EMBL/GenBank/DDBJ whole genome shotgun (WGS) entry which is preliminary data.</text>
</comment>